<evidence type="ECO:0000313" key="1">
    <source>
        <dbReference type="EMBL" id="TWU32178.1"/>
    </source>
</evidence>
<dbReference type="AlphaFoldDB" id="A0A5C6D5S8"/>
<protein>
    <submittedName>
        <fullName evidence="1">Uncharacterized protein</fullName>
    </submittedName>
</protein>
<sequence>MVSPPPKRIVLVLQVAISVVSVGANRLCADVPAQIGGGNIEINLDKAEAKFRRSRR</sequence>
<comment type="caution">
    <text evidence="1">The sequence shown here is derived from an EMBL/GenBank/DDBJ whole genome shotgun (WGS) entry which is preliminary data.</text>
</comment>
<keyword evidence="2" id="KW-1185">Reference proteome</keyword>
<proteinExistence type="predicted"/>
<evidence type="ECO:0000313" key="2">
    <source>
        <dbReference type="Proteomes" id="UP000319143"/>
    </source>
</evidence>
<dbReference type="Proteomes" id="UP000319143">
    <property type="component" value="Unassembled WGS sequence"/>
</dbReference>
<gene>
    <name evidence="1" type="ORF">Poly41_56630</name>
</gene>
<reference evidence="1 2" key="1">
    <citation type="submission" date="2019-02" db="EMBL/GenBank/DDBJ databases">
        <title>Deep-cultivation of Planctomycetes and their phenomic and genomic characterization uncovers novel biology.</title>
        <authorList>
            <person name="Wiegand S."/>
            <person name="Jogler M."/>
            <person name="Boedeker C."/>
            <person name="Pinto D."/>
            <person name="Vollmers J."/>
            <person name="Rivas-Marin E."/>
            <person name="Kohn T."/>
            <person name="Peeters S.H."/>
            <person name="Heuer A."/>
            <person name="Rast P."/>
            <person name="Oberbeckmann S."/>
            <person name="Bunk B."/>
            <person name="Jeske O."/>
            <person name="Meyerdierks A."/>
            <person name="Storesund J.E."/>
            <person name="Kallscheuer N."/>
            <person name="Luecker S."/>
            <person name="Lage O.M."/>
            <person name="Pohl T."/>
            <person name="Merkel B.J."/>
            <person name="Hornburger P."/>
            <person name="Mueller R.-W."/>
            <person name="Bruemmer F."/>
            <person name="Labrenz M."/>
            <person name="Spormann A.M."/>
            <person name="Op Den Camp H."/>
            <person name="Overmann J."/>
            <person name="Amann R."/>
            <person name="Jetten M.S.M."/>
            <person name="Mascher T."/>
            <person name="Medema M.H."/>
            <person name="Devos D.P."/>
            <person name="Kaster A.-K."/>
            <person name="Ovreas L."/>
            <person name="Rohde M."/>
            <person name="Galperin M.Y."/>
            <person name="Jogler C."/>
        </authorList>
    </citation>
    <scope>NUCLEOTIDE SEQUENCE [LARGE SCALE GENOMIC DNA]</scope>
    <source>
        <strain evidence="1 2">Poly41</strain>
    </source>
</reference>
<accession>A0A5C6D5S8</accession>
<organism evidence="1 2">
    <name type="scientific">Novipirellula artificiosorum</name>
    <dbReference type="NCBI Taxonomy" id="2528016"/>
    <lineage>
        <taxon>Bacteria</taxon>
        <taxon>Pseudomonadati</taxon>
        <taxon>Planctomycetota</taxon>
        <taxon>Planctomycetia</taxon>
        <taxon>Pirellulales</taxon>
        <taxon>Pirellulaceae</taxon>
        <taxon>Novipirellula</taxon>
    </lineage>
</organism>
<name>A0A5C6D5S8_9BACT</name>
<dbReference type="EMBL" id="SJPV01000013">
    <property type="protein sequence ID" value="TWU32178.1"/>
    <property type="molecule type" value="Genomic_DNA"/>
</dbReference>